<comment type="caution">
    <text evidence="4">Lacks conserved residue(s) required for the propagation of feature annotation.</text>
</comment>
<evidence type="ECO:0000259" key="8">
    <source>
        <dbReference type="Pfam" id="PF01416"/>
    </source>
</evidence>
<feature type="domain" description="Pseudouridine synthase I TruA alpha/beta" evidence="8">
    <location>
        <begin position="8"/>
        <end position="104"/>
    </location>
</feature>
<accession>A0A1M5W9W8</accession>
<dbReference type="InterPro" id="IPR020103">
    <property type="entry name" value="PsdUridine_synth_cat_dom_sf"/>
</dbReference>
<dbReference type="RefSeq" id="WP_072831534.1">
    <property type="nucleotide sequence ID" value="NZ_FQXP01000005.1"/>
</dbReference>
<dbReference type="EMBL" id="FQXP01000005">
    <property type="protein sequence ID" value="SHH84292.1"/>
    <property type="molecule type" value="Genomic_DNA"/>
</dbReference>
<dbReference type="InterPro" id="IPR020095">
    <property type="entry name" value="PsdUridine_synth_TruA_C"/>
</dbReference>
<evidence type="ECO:0000256" key="3">
    <source>
        <dbReference type="ARBA" id="ARBA00023235"/>
    </source>
</evidence>
<dbReference type="CDD" id="cd02570">
    <property type="entry name" value="PseudoU_synth_EcTruA"/>
    <property type="match status" value="1"/>
</dbReference>
<keyword evidence="2 4" id="KW-0819">tRNA processing</keyword>
<dbReference type="PIRSF" id="PIRSF001430">
    <property type="entry name" value="tRNA_psdUrid_synth"/>
    <property type="match status" value="1"/>
</dbReference>
<comment type="function">
    <text evidence="4">Formation of pseudouridine at positions 38, 39 and 40 in the anticodon stem and loop of transfer RNAs.</text>
</comment>
<sequence length="245" mass="27596">MKNIKLTIEYDGTNYFGWQKQNNALGIQEVIEKAIGKITNEEVELIGSSRTDTGVHASGFVANFKTNSNIPSDRFKDAINSKLPSDIVILRSEEVKEEFHARYNSLGKTYVYTILNRREAKAIGRNYMYHFKQQLNLEDMSRACEYFIGTHDFESFKNKGSSVKTSVRTITELNVSKNGDIIEVKVTADGFLYNMVRIIVGTLLEVGTGKIKPEAIMDILQSKDRTKAGKSAPALGLCLKQVYYN</sequence>
<evidence type="ECO:0000256" key="6">
    <source>
        <dbReference type="PIRSR" id="PIRSR001430-2"/>
    </source>
</evidence>
<dbReference type="Proteomes" id="UP000184526">
    <property type="component" value="Unassembled WGS sequence"/>
</dbReference>
<dbReference type="InterPro" id="IPR020097">
    <property type="entry name" value="PsdUridine_synth_TruA_a/b_dom"/>
</dbReference>
<dbReference type="GO" id="GO:0160147">
    <property type="term" value="F:tRNA pseudouridine(38-40) synthase activity"/>
    <property type="evidence" value="ECO:0007669"/>
    <property type="project" value="UniProtKB-EC"/>
</dbReference>
<comment type="similarity">
    <text evidence="1 4 7">Belongs to the tRNA pseudouridine synthase TruA family.</text>
</comment>
<comment type="catalytic activity">
    <reaction evidence="4 7">
        <text>uridine(38/39/40) in tRNA = pseudouridine(38/39/40) in tRNA</text>
        <dbReference type="Rhea" id="RHEA:22376"/>
        <dbReference type="Rhea" id="RHEA-COMP:10085"/>
        <dbReference type="Rhea" id="RHEA-COMP:10087"/>
        <dbReference type="ChEBI" id="CHEBI:65314"/>
        <dbReference type="ChEBI" id="CHEBI:65315"/>
        <dbReference type="EC" id="5.4.99.12"/>
    </reaction>
</comment>
<evidence type="ECO:0000256" key="7">
    <source>
        <dbReference type="RuleBase" id="RU003792"/>
    </source>
</evidence>
<protein>
    <recommendedName>
        <fullName evidence="4">tRNA pseudouridine synthase A</fullName>
        <ecNumber evidence="4">5.4.99.12</ecNumber>
    </recommendedName>
    <alternativeName>
        <fullName evidence="4">tRNA pseudouridine(38-40) synthase</fullName>
    </alternativeName>
    <alternativeName>
        <fullName evidence="4">tRNA pseudouridylate synthase I</fullName>
    </alternativeName>
    <alternativeName>
        <fullName evidence="4">tRNA-uridine isomerase I</fullName>
    </alternativeName>
</protein>
<dbReference type="FunFam" id="3.30.70.580:FF:000001">
    <property type="entry name" value="tRNA pseudouridine synthase A"/>
    <property type="match status" value="1"/>
</dbReference>
<feature type="domain" description="Pseudouridine synthase I TruA alpha/beta" evidence="8">
    <location>
        <begin position="143"/>
        <end position="245"/>
    </location>
</feature>
<organism evidence="9 10">
    <name type="scientific">Clostridium collagenovorans DSM 3089</name>
    <dbReference type="NCBI Taxonomy" id="1121306"/>
    <lineage>
        <taxon>Bacteria</taxon>
        <taxon>Bacillati</taxon>
        <taxon>Bacillota</taxon>
        <taxon>Clostridia</taxon>
        <taxon>Eubacteriales</taxon>
        <taxon>Clostridiaceae</taxon>
        <taxon>Clostridium</taxon>
    </lineage>
</organism>
<feature type="binding site" evidence="4 6">
    <location>
        <position position="110"/>
    </location>
    <ligand>
        <name>substrate</name>
    </ligand>
</feature>
<evidence type="ECO:0000313" key="10">
    <source>
        <dbReference type="Proteomes" id="UP000184526"/>
    </source>
</evidence>
<dbReference type="GO" id="GO:0031119">
    <property type="term" value="P:tRNA pseudouridine synthesis"/>
    <property type="evidence" value="ECO:0007669"/>
    <property type="project" value="UniProtKB-UniRule"/>
</dbReference>
<dbReference type="EC" id="5.4.99.12" evidence="4"/>
<evidence type="ECO:0000256" key="1">
    <source>
        <dbReference type="ARBA" id="ARBA00009375"/>
    </source>
</evidence>
<dbReference type="Gene3D" id="3.30.70.660">
    <property type="entry name" value="Pseudouridine synthase I, catalytic domain, C-terminal subdomain"/>
    <property type="match status" value="1"/>
</dbReference>
<proteinExistence type="inferred from homology"/>
<evidence type="ECO:0000256" key="2">
    <source>
        <dbReference type="ARBA" id="ARBA00022694"/>
    </source>
</evidence>
<comment type="subunit">
    <text evidence="4">Homodimer.</text>
</comment>
<dbReference type="InterPro" id="IPR001406">
    <property type="entry name" value="PsdUridine_synth_TruA"/>
</dbReference>
<name>A0A1M5W9W8_9CLOT</name>
<keyword evidence="3 4" id="KW-0413">Isomerase</keyword>
<dbReference type="PANTHER" id="PTHR11142:SF0">
    <property type="entry name" value="TRNA PSEUDOURIDINE SYNTHASE-LIKE 1"/>
    <property type="match status" value="1"/>
</dbReference>
<dbReference type="SUPFAM" id="SSF55120">
    <property type="entry name" value="Pseudouridine synthase"/>
    <property type="match status" value="1"/>
</dbReference>
<feature type="active site" description="Nucleophile" evidence="4 5">
    <location>
        <position position="52"/>
    </location>
</feature>
<dbReference type="NCBIfam" id="TIGR00071">
    <property type="entry name" value="hisT_truA"/>
    <property type="match status" value="1"/>
</dbReference>
<dbReference type="Gene3D" id="3.30.70.580">
    <property type="entry name" value="Pseudouridine synthase I, catalytic domain, N-terminal subdomain"/>
    <property type="match status" value="1"/>
</dbReference>
<dbReference type="OrthoDB" id="9811823at2"/>
<dbReference type="InterPro" id="IPR020094">
    <property type="entry name" value="TruA/RsuA/RluB/E/F_N"/>
</dbReference>
<reference evidence="9 10" key="1">
    <citation type="submission" date="2016-11" db="EMBL/GenBank/DDBJ databases">
        <authorList>
            <person name="Jaros S."/>
            <person name="Januszkiewicz K."/>
            <person name="Wedrychowicz H."/>
        </authorList>
    </citation>
    <scope>NUCLEOTIDE SEQUENCE [LARGE SCALE GENOMIC DNA]</scope>
    <source>
        <strain evidence="9 10">DSM 3089</strain>
    </source>
</reference>
<gene>
    <name evidence="4" type="primary">truA</name>
    <name evidence="9" type="ORF">SAMN02745196_01640</name>
</gene>
<evidence type="ECO:0000313" key="9">
    <source>
        <dbReference type="EMBL" id="SHH84292.1"/>
    </source>
</evidence>
<dbReference type="STRING" id="1121306.SAMN02745196_01640"/>
<dbReference type="Pfam" id="PF01416">
    <property type="entry name" value="PseudoU_synth_1"/>
    <property type="match status" value="2"/>
</dbReference>
<dbReference type="PANTHER" id="PTHR11142">
    <property type="entry name" value="PSEUDOURIDYLATE SYNTHASE"/>
    <property type="match status" value="1"/>
</dbReference>
<keyword evidence="10" id="KW-1185">Reference proteome</keyword>
<evidence type="ECO:0000256" key="5">
    <source>
        <dbReference type="PIRSR" id="PIRSR001430-1"/>
    </source>
</evidence>
<dbReference type="HAMAP" id="MF_00171">
    <property type="entry name" value="TruA"/>
    <property type="match status" value="1"/>
</dbReference>
<evidence type="ECO:0000256" key="4">
    <source>
        <dbReference type="HAMAP-Rule" id="MF_00171"/>
    </source>
</evidence>
<dbReference type="AlphaFoldDB" id="A0A1M5W9W8"/>
<dbReference type="GO" id="GO:0003723">
    <property type="term" value="F:RNA binding"/>
    <property type="evidence" value="ECO:0007669"/>
    <property type="project" value="InterPro"/>
</dbReference>